<keyword evidence="2" id="KW-1185">Reference proteome</keyword>
<sequence>MRTKPALLLQLFSRGQKPKLEIIQPEVNPEPNSYSPKIIRIYTKRCVTTLNSVAISRLTRMEQEGERQTANRIQVTQDTTRHERRMAVLTTESSFSAITEGVSAADSSKGGVLTKIFIMGAILLVTVVGAKKWFFPYTMDDLERQIACVGNIIEQNMTLEEDLLGDMGWIFRDRLDGYVDEHEDFCRKFVDFSVQGTSKNGRNSGMGDHGAEEMEIVRLGWLSLAGDEGGSEVP</sequence>
<evidence type="ECO:0000313" key="1">
    <source>
        <dbReference type="EMBL" id="KAL0061012.1"/>
    </source>
</evidence>
<dbReference type="Proteomes" id="UP001437256">
    <property type="component" value="Unassembled WGS sequence"/>
</dbReference>
<reference evidence="1 2" key="1">
    <citation type="submission" date="2024-05" db="EMBL/GenBank/DDBJ databases">
        <title>A draft genome resource for the thread blight pathogen Marasmius tenuissimus strain MS-2.</title>
        <authorList>
            <person name="Yulfo-Soto G.E."/>
            <person name="Baruah I.K."/>
            <person name="Amoako-Attah I."/>
            <person name="Bukari Y."/>
            <person name="Meinhardt L.W."/>
            <person name="Bailey B.A."/>
            <person name="Cohen S.P."/>
        </authorList>
    </citation>
    <scope>NUCLEOTIDE SEQUENCE [LARGE SCALE GENOMIC DNA]</scope>
    <source>
        <strain evidence="1 2">MS-2</strain>
    </source>
</reference>
<name>A0ABR2ZIE8_9AGAR</name>
<evidence type="ECO:0000313" key="2">
    <source>
        <dbReference type="Proteomes" id="UP001437256"/>
    </source>
</evidence>
<gene>
    <name evidence="1" type="ORF">AAF712_012185</name>
</gene>
<dbReference type="EMBL" id="JBBXMP010000151">
    <property type="protein sequence ID" value="KAL0061012.1"/>
    <property type="molecule type" value="Genomic_DNA"/>
</dbReference>
<organism evidence="1 2">
    <name type="scientific">Marasmius tenuissimus</name>
    <dbReference type="NCBI Taxonomy" id="585030"/>
    <lineage>
        <taxon>Eukaryota</taxon>
        <taxon>Fungi</taxon>
        <taxon>Dikarya</taxon>
        <taxon>Basidiomycota</taxon>
        <taxon>Agaricomycotina</taxon>
        <taxon>Agaricomycetes</taxon>
        <taxon>Agaricomycetidae</taxon>
        <taxon>Agaricales</taxon>
        <taxon>Marasmiineae</taxon>
        <taxon>Marasmiaceae</taxon>
        <taxon>Marasmius</taxon>
    </lineage>
</organism>
<accession>A0ABR2ZIE8</accession>
<protein>
    <submittedName>
        <fullName evidence="1">Uncharacterized protein</fullName>
    </submittedName>
</protein>
<comment type="caution">
    <text evidence="1">The sequence shown here is derived from an EMBL/GenBank/DDBJ whole genome shotgun (WGS) entry which is preliminary data.</text>
</comment>
<proteinExistence type="predicted"/>